<protein>
    <submittedName>
        <fullName evidence="2">Uncharacterized protein</fullName>
    </submittedName>
</protein>
<dbReference type="EMBL" id="RBNR01000218">
    <property type="protein sequence ID" value="RML42292.1"/>
    <property type="molecule type" value="Genomic_DNA"/>
</dbReference>
<accession>A0A3M2VSW1</accession>
<feature type="transmembrane region" description="Helical" evidence="1">
    <location>
        <begin position="48"/>
        <end position="69"/>
    </location>
</feature>
<sequence length="183" mass="21585">MERKAWSGRRLYDLQQTDNPQTKKSYYHKTGYIMQTFRAHVRKTHLRSFFLFIFMLIVLVIYSTAFNFLDNTDCQSYNHTKELNGGTKNFDNKNFMINICGAGVNNSLFNGDGMERVRLTISDDQGELLARRYYKVFWDGQPGHEPLKVSEDSIIYQDDKEQKDHTITMPPTRLEWIRARLPL</sequence>
<organism evidence="2 3">
    <name type="scientific">Pseudomonas syringae pv. ribicola</name>
    <dbReference type="NCBI Taxonomy" id="55398"/>
    <lineage>
        <taxon>Bacteria</taxon>
        <taxon>Pseudomonadati</taxon>
        <taxon>Pseudomonadota</taxon>
        <taxon>Gammaproteobacteria</taxon>
        <taxon>Pseudomonadales</taxon>
        <taxon>Pseudomonadaceae</taxon>
        <taxon>Pseudomonas</taxon>
    </lineage>
</organism>
<keyword evidence="1" id="KW-0812">Transmembrane</keyword>
<evidence type="ECO:0000256" key="1">
    <source>
        <dbReference type="SAM" id="Phobius"/>
    </source>
</evidence>
<evidence type="ECO:0000313" key="3">
    <source>
        <dbReference type="Proteomes" id="UP000280292"/>
    </source>
</evidence>
<comment type="caution">
    <text evidence="2">The sequence shown here is derived from an EMBL/GenBank/DDBJ whole genome shotgun (WGS) entry which is preliminary data.</text>
</comment>
<proteinExistence type="predicted"/>
<gene>
    <name evidence="2" type="ORF">ALQ95_100672</name>
</gene>
<keyword evidence="1" id="KW-1133">Transmembrane helix</keyword>
<dbReference type="Proteomes" id="UP000280292">
    <property type="component" value="Unassembled WGS sequence"/>
</dbReference>
<name>A0A3M2VSW1_PSESI</name>
<dbReference type="AlphaFoldDB" id="A0A3M2VSW1"/>
<evidence type="ECO:0000313" key="2">
    <source>
        <dbReference type="EMBL" id="RML42292.1"/>
    </source>
</evidence>
<reference evidence="2 3" key="1">
    <citation type="submission" date="2018-08" db="EMBL/GenBank/DDBJ databases">
        <title>Recombination of ecologically and evolutionarily significant loci maintains genetic cohesion in the Pseudomonas syringae species complex.</title>
        <authorList>
            <person name="Dillon M."/>
            <person name="Thakur S."/>
            <person name="Almeida R.N.D."/>
            <person name="Weir B.S."/>
            <person name="Guttman D.S."/>
        </authorList>
    </citation>
    <scope>NUCLEOTIDE SEQUENCE [LARGE SCALE GENOMIC DNA]</scope>
    <source>
        <strain evidence="2 3">ICMP 3883</strain>
    </source>
</reference>
<keyword evidence="1" id="KW-0472">Membrane</keyword>